<dbReference type="PROSITE" id="PS51485">
    <property type="entry name" value="PHYTOCYANIN"/>
    <property type="match status" value="1"/>
</dbReference>
<evidence type="ECO:0000313" key="7">
    <source>
        <dbReference type="EMBL" id="KAJ0981348.1"/>
    </source>
</evidence>
<dbReference type="InterPro" id="IPR039391">
    <property type="entry name" value="Phytocyanin-like"/>
</dbReference>
<dbReference type="InterPro" id="IPR003245">
    <property type="entry name" value="Phytocyanin_dom"/>
</dbReference>
<feature type="chain" id="PRO_5038832837" description="Plantacyanin" evidence="5">
    <location>
        <begin position="34"/>
        <end position="129"/>
    </location>
</feature>
<dbReference type="CDD" id="cd11013">
    <property type="entry name" value="Plantacyanin"/>
    <property type="match status" value="1"/>
</dbReference>
<dbReference type="InterPro" id="IPR041844">
    <property type="entry name" value="Plantacyanin"/>
</dbReference>
<dbReference type="PANTHER" id="PTHR33021:SF513">
    <property type="entry name" value="PUTATIVE, EXPRESSED-RELATED"/>
    <property type="match status" value="1"/>
</dbReference>
<keyword evidence="3" id="KW-1015">Disulfide bond</keyword>
<evidence type="ECO:0000256" key="5">
    <source>
        <dbReference type="SAM" id="SignalP"/>
    </source>
</evidence>
<sequence length="129" mass="13608">MAMGRGSAGGKGMSLGLALICLLVIQQCFVSHAAIYTVGDKKGWTFNTANWPSGKKFKAGDVLIFKYDPKVHNTVIVNAAGYKGCTTPKGSKVLTTGNDRVRLAKGTNYFICSFAGHCQAGMKIAVTAS</sequence>
<keyword evidence="1" id="KW-0479">Metal-binding</keyword>
<dbReference type="InterPro" id="IPR008972">
    <property type="entry name" value="Cupredoxin"/>
</dbReference>
<dbReference type="AlphaFoldDB" id="A0A9D5HLZ3"/>
<dbReference type="Pfam" id="PF02298">
    <property type="entry name" value="Cu_bind_like"/>
    <property type="match status" value="1"/>
</dbReference>
<organism evidence="7 8">
    <name type="scientific">Dioscorea zingiberensis</name>
    <dbReference type="NCBI Taxonomy" id="325984"/>
    <lineage>
        <taxon>Eukaryota</taxon>
        <taxon>Viridiplantae</taxon>
        <taxon>Streptophyta</taxon>
        <taxon>Embryophyta</taxon>
        <taxon>Tracheophyta</taxon>
        <taxon>Spermatophyta</taxon>
        <taxon>Magnoliopsida</taxon>
        <taxon>Liliopsida</taxon>
        <taxon>Dioscoreales</taxon>
        <taxon>Dioscoreaceae</taxon>
        <taxon>Dioscorea</taxon>
    </lineage>
</organism>
<dbReference type="PANTHER" id="PTHR33021">
    <property type="entry name" value="BLUE COPPER PROTEIN"/>
    <property type="match status" value="1"/>
</dbReference>
<proteinExistence type="predicted"/>
<dbReference type="Proteomes" id="UP001085076">
    <property type="component" value="Miscellaneous, Linkage group lg02"/>
</dbReference>
<evidence type="ECO:0000313" key="8">
    <source>
        <dbReference type="Proteomes" id="UP001085076"/>
    </source>
</evidence>
<dbReference type="FunFam" id="2.60.40.420:FF:000013">
    <property type="entry name" value="basic blue protein-like"/>
    <property type="match status" value="1"/>
</dbReference>
<dbReference type="GO" id="GO:0046872">
    <property type="term" value="F:metal ion binding"/>
    <property type="evidence" value="ECO:0007669"/>
    <property type="project" value="UniProtKB-KW"/>
</dbReference>
<dbReference type="OrthoDB" id="2011645at2759"/>
<dbReference type="GO" id="GO:0009055">
    <property type="term" value="F:electron transfer activity"/>
    <property type="evidence" value="ECO:0007669"/>
    <property type="project" value="InterPro"/>
</dbReference>
<keyword evidence="5" id="KW-0732">Signal</keyword>
<gene>
    <name evidence="7" type="ORF">J5N97_009603</name>
</gene>
<evidence type="ECO:0000259" key="6">
    <source>
        <dbReference type="PROSITE" id="PS51485"/>
    </source>
</evidence>
<keyword evidence="8" id="KW-1185">Reference proteome</keyword>
<feature type="signal peptide" evidence="5">
    <location>
        <begin position="1"/>
        <end position="33"/>
    </location>
</feature>
<reference evidence="7" key="2">
    <citation type="journal article" date="2022" name="Hortic Res">
        <title>The genome of Dioscorea zingiberensis sheds light on the biosynthesis, origin and evolution of the medicinally important diosgenin saponins.</title>
        <authorList>
            <person name="Li Y."/>
            <person name="Tan C."/>
            <person name="Li Z."/>
            <person name="Guo J."/>
            <person name="Li S."/>
            <person name="Chen X."/>
            <person name="Wang C."/>
            <person name="Dai X."/>
            <person name="Yang H."/>
            <person name="Song W."/>
            <person name="Hou L."/>
            <person name="Xu J."/>
            <person name="Tong Z."/>
            <person name="Xu A."/>
            <person name="Yuan X."/>
            <person name="Wang W."/>
            <person name="Yang Q."/>
            <person name="Chen L."/>
            <person name="Sun Z."/>
            <person name="Wang K."/>
            <person name="Pan B."/>
            <person name="Chen J."/>
            <person name="Bao Y."/>
            <person name="Liu F."/>
            <person name="Qi X."/>
            <person name="Gang D.R."/>
            <person name="Wen J."/>
            <person name="Li J."/>
        </authorList>
    </citation>
    <scope>NUCLEOTIDE SEQUENCE</scope>
    <source>
        <strain evidence="7">Dzin_1.0</strain>
    </source>
</reference>
<accession>A0A9D5HLZ3</accession>
<dbReference type="Gene3D" id="2.60.40.420">
    <property type="entry name" value="Cupredoxins - blue copper proteins"/>
    <property type="match status" value="1"/>
</dbReference>
<evidence type="ECO:0000256" key="2">
    <source>
        <dbReference type="ARBA" id="ARBA00023008"/>
    </source>
</evidence>
<evidence type="ECO:0000256" key="4">
    <source>
        <dbReference type="ARBA" id="ARBA00082491"/>
    </source>
</evidence>
<dbReference type="EMBL" id="JAGGNH010000002">
    <property type="protein sequence ID" value="KAJ0981348.1"/>
    <property type="molecule type" value="Genomic_DNA"/>
</dbReference>
<dbReference type="GO" id="GO:0005886">
    <property type="term" value="C:plasma membrane"/>
    <property type="evidence" value="ECO:0007669"/>
    <property type="project" value="TreeGrafter"/>
</dbReference>
<dbReference type="SUPFAM" id="SSF49503">
    <property type="entry name" value="Cupredoxins"/>
    <property type="match status" value="1"/>
</dbReference>
<keyword evidence="2" id="KW-0186">Copper</keyword>
<reference evidence="7" key="1">
    <citation type="submission" date="2021-03" db="EMBL/GenBank/DDBJ databases">
        <authorList>
            <person name="Li Z."/>
            <person name="Yang C."/>
        </authorList>
    </citation>
    <scope>NUCLEOTIDE SEQUENCE</scope>
    <source>
        <strain evidence="7">Dzin_1.0</strain>
        <tissue evidence="7">Leaf</tissue>
    </source>
</reference>
<feature type="domain" description="Phytocyanin" evidence="6">
    <location>
        <begin position="34"/>
        <end position="129"/>
    </location>
</feature>
<name>A0A9D5HLZ3_9LILI</name>
<evidence type="ECO:0000256" key="1">
    <source>
        <dbReference type="ARBA" id="ARBA00022723"/>
    </source>
</evidence>
<protein>
    <recommendedName>
        <fullName evidence="4">Plantacyanin</fullName>
    </recommendedName>
</protein>
<evidence type="ECO:0000256" key="3">
    <source>
        <dbReference type="ARBA" id="ARBA00023157"/>
    </source>
</evidence>
<comment type="caution">
    <text evidence="7">The sequence shown here is derived from an EMBL/GenBank/DDBJ whole genome shotgun (WGS) entry which is preliminary data.</text>
</comment>